<reference evidence="1" key="2">
    <citation type="journal article" date="2014" name="ISME J.">
        <title>Microbial stratification in low pH oxic and suboxic macroscopic growths along an acid mine drainage.</title>
        <authorList>
            <person name="Mendez-Garcia C."/>
            <person name="Mesa V."/>
            <person name="Sprenger R.R."/>
            <person name="Richter M."/>
            <person name="Diez M.S."/>
            <person name="Solano J."/>
            <person name="Bargiela R."/>
            <person name="Golyshina O.V."/>
            <person name="Manteca A."/>
            <person name="Ramos J.L."/>
            <person name="Gallego J.R."/>
            <person name="Llorente I."/>
            <person name="Martins Dos Santos V.A."/>
            <person name="Jensen O.N."/>
            <person name="Pelaez A.I."/>
            <person name="Sanchez J."/>
            <person name="Ferrer M."/>
        </authorList>
    </citation>
    <scope>NUCLEOTIDE SEQUENCE</scope>
</reference>
<comment type="caution">
    <text evidence="1">The sequence shown here is derived from an EMBL/GenBank/DDBJ whole genome shotgun (WGS) entry which is preliminary data.</text>
</comment>
<evidence type="ECO:0000313" key="1">
    <source>
        <dbReference type="EMBL" id="EQD42959.1"/>
    </source>
</evidence>
<accession>T1AQF5</accession>
<dbReference type="EMBL" id="AUZX01011524">
    <property type="protein sequence ID" value="EQD42959.1"/>
    <property type="molecule type" value="Genomic_DNA"/>
</dbReference>
<feature type="non-terminal residue" evidence="1">
    <location>
        <position position="1"/>
    </location>
</feature>
<organism evidence="1">
    <name type="scientific">mine drainage metagenome</name>
    <dbReference type="NCBI Taxonomy" id="410659"/>
    <lineage>
        <taxon>unclassified sequences</taxon>
        <taxon>metagenomes</taxon>
        <taxon>ecological metagenomes</taxon>
    </lineage>
</organism>
<proteinExistence type="predicted"/>
<protein>
    <submittedName>
        <fullName evidence="1">Phage portal protein</fullName>
    </submittedName>
</protein>
<gene>
    <name evidence="1" type="ORF">B1A_15704</name>
</gene>
<sequence length="142" mass="15127">KMTAAQSGRALELLMGPLIELADQLRTTYGTEGVQRLLQMVVRVGAESQLIGPDGKPYPTLTDGAVTLKWPAWFAPTPQDLSQIATTLRIHTDAGHMSQAAAVGIVAPLYDIPDAQAELLAIESDEAKRAAAAPQVIEKINV</sequence>
<reference evidence="1" key="1">
    <citation type="submission" date="2013-08" db="EMBL/GenBank/DDBJ databases">
        <authorList>
            <person name="Mendez C."/>
            <person name="Richter M."/>
            <person name="Ferrer M."/>
            <person name="Sanchez J."/>
        </authorList>
    </citation>
    <scope>NUCLEOTIDE SEQUENCE</scope>
</reference>
<dbReference type="AlphaFoldDB" id="T1AQF5"/>
<name>T1AQF5_9ZZZZ</name>